<evidence type="ECO:0000313" key="2">
    <source>
        <dbReference type="Proteomes" id="UP000273022"/>
    </source>
</evidence>
<dbReference type="Proteomes" id="UP000273022">
    <property type="component" value="Unassembled WGS sequence"/>
</dbReference>
<dbReference type="Pfam" id="PF13327">
    <property type="entry name" value="T3SS_LEE_assoc"/>
    <property type="match status" value="1"/>
</dbReference>
<gene>
    <name evidence="1" type="ORF">D5R81_03030</name>
</gene>
<dbReference type="AlphaFoldDB" id="A0A3A6UIL7"/>
<organism evidence="1 2">
    <name type="scientific">Parashewanella spongiae</name>
    <dbReference type="NCBI Taxonomy" id="342950"/>
    <lineage>
        <taxon>Bacteria</taxon>
        <taxon>Pseudomonadati</taxon>
        <taxon>Pseudomonadota</taxon>
        <taxon>Gammaproteobacteria</taxon>
        <taxon>Alteromonadales</taxon>
        <taxon>Shewanellaceae</taxon>
        <taxon>Parashewanella</taxon>
    </lineage>
</organism>
<name>A0A3A6UIL7_9GAMM</name>
<reference evidence="1 2" key="1">
    <citation type="submission" date="2018-09" db="EMBL/GenBank/DDBJ databases">
        <title>Phylogeny of the Shewanellaceae, and recommendation for two new genera, Pseudoshewanella and Parashewanella.</title>
        <authorList>
            <person name="Wang G."/>
        </authorList>
    </citation>
    <scope>NUCLEOTIDE SEQUENCE [LARGE SCALE GENOMIC DNA]</scope>
    <source>
        <strain evidence="1 2">KCTC 22492</strain>
    </source>
</reference>
<dbReference type="RefSeq" id="WP_121852177.1">
    <property type="nucleotide sequence ID" value="NZ_CP037952.1"/>
</dbReference>
<dbReference type="InterPro" id="IPR025292">
    <property type="entry name" value="T3SS_LEE_assoc"/>
</dbReference>
<proteinExistence type="predicted"/>
<evidence type="ECO:0008006" key="3">
    <source>
        <dbReference type="Google" id="ProtNLM"/>
    </source>
</evidence>
<sequence>MSSDFFSTESGEKSELRQYYEFVWHPAEQMHPSWWKKLGLQQWKSVFHRSPTLNERIETLIVKRMGIVDKPLPNKLSENDELLFSLKERLPSLVTILGIFCLNCPEYLSLKEYRIALADVLTDDQIQQAWALWPQRPTAEQSESLDTISADKLIINAQVIGLLLLTKEMEDDQIWRALAMTLPISVNDADEVNLDKYQNSITVINLKRWLLRLERLL</sequence>
<comment type="caution">
    <text evidence="1">The sequence shown here is derived from an EMBL/GenBank/DDBJ whole genome shotgun (WGS) entry which is preliminary data.</text>
</comment>
<protein>
    <recommendedName>
        <fullName evidence="3">Type III secretion protein</fullName>
    </recommendedName>
</protein>
<dbReference type="EMBL" id="QYYH01000012">
    <property type="protein sequence ID" value="RJY18925.1"/>
    <property type="molecule type" value="Genomic_DNA"/>
</dbReference>
<keyword evidence="2" id="KW-1185">Reference proteome</keyword>
<evidence type="ECO:0000313" key="1">
    <source>
        <dbReference type="EMBL" id="RJY18925.1"/>
    </source>
</evidence>
<dbReference type="OrthoDB" id="5863139at2"/>
<accession>A0A3A6UIL7</accession>